<accession>A0A1H3QR60</accession>
<comment type="subcellular location">
    <subcellularLocation>
        <location evidence="9">Cell membrane</location>
        <topology evidence="9">Multi-pass membrane protein</topology>
    </subcellularLocation>
</comment>
<keyword evidence="3 9" id="KW-1003">Cell membrane</keyword>
<feature type="transmembrane region" description="Helical" evidence="9">
    <location>
        <begin position="77"/>
        <end position="95"/>
    </location>
</feature>
<dbReference type="GO" id="GO:0015649">
    <property type="term" value="F:2-keto-3-deoxygluconate:proton symporter activity"/>
    <property type="evidence" value="ECO:0007669"/>
    <property type="project" value="UniProtKB-UniRule"/>
</dbReference>
<comment type="similarity">
    <text evidence="1 9">Belongs to the KdgT transporter family.</text>
</comment>
<evidence type="ECO:0000256" key="2">
    <source>
        <dbReference type="ARBA" id="ARBA00022448"/>
    </source>
</evidence>
<dbReference type="Proteomes" id="UP000199230">
    <property type="component" value="Unassembled WGS sequence"/>
</dbReference>
<keyword evidence="2 9" id="KW-0813">Transport</keyword>
<evidence type="ECO:0000256" key="5">
    <source>
        <dbReference type="ARBA" id="ARBA00022692"/>
    </source>
</evidence>
<feature type="transmembrane region" description="Helical" evidence="9">
    <location>
        <begin position="216"/>
        <end position="237"/>
    </location>
</feature>
<keyword evidence="4 9" id="KW-0762">Sugar transport</keyword>
<dbReference type="InterPro" id="IPR004684">
    <property type="entry name" value="2keto-3dGluconate_permease"/>
</dbReference>
<feature type="transmembrane region" description="Helical" evidence="9">
    <location>
        <begin position="281"/>
        <end position="303"/>
    </location>
</feature>
<evidence type="ECO:0000256" key="8">
    <source>
        <dbReference type="ARBA" id="ARBA00023136"/>
    </source>
</evidence>
<comment type="catalytic activity">
    <reaction evidence="9">
        <text>2-dehydro-3-deoxy-D-gluconate(in) + H(+)(in) = 2-dehydro-3-deoxy-D-gluconate(out) + H(+)(out)</text>
        <dbReference type="Rhea" id="RHEA:29943"/>
        <dbReference type="ChEBI" id="CHEBI:15378"/>
        <dbReference type="ChEBI" id="CHEBI:57990"/>
    </reaction>
</comment>
<feature type="transmembrane region" description="Helical" evidence="9">
    <location>
        <begin position="249"/>
        <end position="269"/>
    </location>
</feature>
<reference evidence="10 11" key="1">
    <citation type="submission" date="2016-10" db="EMBL/GenBank/DDBJ databases">
        <authorList>
            <person name="de Groot N.N."/>
        </authorList>
    </citation>
    <scope>NUCLEOTIDE SEQUENCE [LARGE SCALE GENOMIC DNA]</scope>
    <source>
        <strain evidence="10 11">APO</strain>
    </source>
</reference>
<keyword evidence="11" id="KW-1185">Reference proteome</keyword>
<keyword evidence="7 9" id="KW-1133">Transmembrane helix</keyword>
<evidence type="ECO:0000313" key="10">
    <source>
        <dbReference type="EMBL" id="SDZ15820.1"/>
    </source>
</evidence>
<dbReference type="EMBL" id="FNPV01000010">
    <property type="protein sequence ID" value="SDZ15820.1"/>
    <property type="molecule type" value="Genomic_DNA"/>
</dbReference>
<feature type="transmembrane region" description="Helical" evidence="9">
    <location>
        <begin position="101"/>
        <end position="123"/>
    </location>
</feature>
<feature type="transmembrane region" description="Helical" evidence="9">
    <location>
        <begin position="135"/>
        <end position="154"/>
    </location>
</feature>
<evidence type="ECO:0000256" key="9">
    <source>
        <dbReference type="HAMAP-Rule" id="MF_00070"/>
    </source>
</evidence>
<feature type="transmembrane region" description="Helical" evidence="9">
    <location>
        <begin position="188"/>
        <end position="210"/>
    </location>
</feature>
<dbReference type="GO" id="GO:0005886">
    <property type="term" value="C:plasma membrane"/>
    <property type="evidence" value="ECO:0007669"/>
    <property type="project" value="UniProtKB-SubCell"/>
</dbReference>
<evidence type="ECO:0000256" key="6">
    <source>
        <dbReference type="ARBA" id="ARBA00022847"/>
    </source>
</evidence>
<evidence type="ECO:0000256" key="3">
    <source>
        <dbReference type="ARBA" id="ARBA00022475"/>
    </source>
</evidence>
<protein>
    <recommendedName>
        <fullName evidence="9">2-keto-3-deoxygluconate permease</fullName>
        <shortName evidence="9">KDG permease</shortName>
    </recommendedName>
</protein>
<evidence type="ECO:0000313" key="11">
    <source>
        <dbReference type="Proteomes" id="UP000199230"/>
    </source>
</evidence>
<proteinExistence type="inferred from homology"/>
<evidence type="ECO:0000256" key="4">
    <source>
        <dbReference type="ARBA" id="ARBA00022597"/>
    </source>
</evidence>
<gene>
    <name evidence="9" type="primary">kdgT</name>
    <name evidence="10" type="ORF">SAMN05192546_11065</name>
</gene>
<keyword evidence="8 9" id="KW-0472">Membrane</keyword>
<dbReference type="STRING" id="159292.SAMN05192546_11065"/>
<keyword evidence="5 9" id="KW-0812">Transmembrane</keyword>
<dbReference type="Pfam" id="PF03812">
    <property type="entry name" value="KdgT"/>
    <property type="match status" value="1"/>
</dbReference>
<name>A0A1H3QR60_9FIRM</name>
<dbReference type="AlphaFoldDB" id="A0A1H3QR60"/>
<dbReference type="RefSeq" id="WP_093315130.1">
    <property type="nucleotide sequence ID" value="NZ_FNPV01000010.1"/>
</dbReference>
<evidence type="ECO:0000256" key="7">
    <source>
        <dbReference type="ARBA" id="ARBA00022989"/>
    </source>
</evidence>
<feature type="transmembrane region" description="Helical" evidence="9">
    <location>
        <begin position="12"/>
        <end position="29"/>
    </location>
</feature>
<evidence type="ECO:0000256" key="1">
    <source>
        <dbReference type="ARBA" id="ARBA00006430"/>
    </source>
</evidence>
<feature type="transmembrane region" description="Helical" evidence="9">
    <location>
        <begin position="35"/>
        <end position="56"/>
    </location>
</feature>
<feature type="transmembrane region" description="Helical" evidence="9">
    <location>
        <begin position="160"/>
        <end position="181"/>
    </location>
</feature>
<dbReference type="OrthoDB" id="2833at2"/>
<organism evidence="10 11">
    <name type="scientific">Tindallia californiensis</name>
    <dbReference type="NCBI Taxonomy" id="159292"/>
    <lineage>
        <taxon>Bacteria</taxon>
        <taxon>Bacillati</taxon>
        <taxon>Bacillota</taxon>
        <taxon>Clostridia</taxon>
        <taxon>Peptostreptococcales</taxon>
        <taxon>Tindalliaceae</taxon>
        <taxon>Tindallia</taxon>
    </lineage>
</organism>
<sequence>MKIKKSIEKVPGGLMVVPLLVGAIINTFYPEVLEIGGFTTAIAGGAMPILGVFLFVMGSQMKFNAAPKALKKGFSITIGKFIAGVSTGLIVQHIFGENGFLGLAPLAIISAMTNTNGGLYAALTGEFGDETDVGAISIISVNDGPFFTLVALGAAGAAQIPFMTLVAVVLPIVLGMIIGNLDEEMRSFLGAGGSMLIPFFAFGLGTGINFNMLVQAGVPGIVLGLMTVGITGGVCILSDKASGGSGVAGAAASSTAGNAVATPMAVALADPSLQATAEIATAQVAASVIITALFVPVLTTYVAKKNKRDKKNKPKEVVV</sequence>
<keyword evidence="6 9" id="KW-0769">Symport</keyword>
<dbReference type="HAMAP" id="MF_00070">
    <property type="entry name" value="KdgT"/>
    <property type="match status" value="1"/>
</dbReference>
<comment type="function">
    <text evidence="9">Catalyzes the proton-dependent uptake of 2-keto-3-deoxygluconate (KDG) into the cell.</text>
</comment>